<feature type="compositionally biased region" description="Basic and acidic residues" evidence="1">
    <location>
        <begin position="61"/>
        <end position="81"/>
    </location>
</feature>
<dbReference type="AlphaFoldDB" id="A0A2X0LUL1"/>
<evidence type="ECO:0000313" key="2">
    <source>
        <dbReference type="EMBL" id="SGY13762.1"/>
    </source>
</evidence>
<feature type="compositionally biased region" description="Low complexity" evidence="1">
    <location>
        <begin position="21"/>
        <end position="45"/>
    </location>
</feature>
<gene>
    <name evidence="2" type="primary">BQ5605_C010g05967</name>
    <name evidence="2" type="ORF">BQ5605_C010G05967</name>
</gene>
<feature type="region of interest" description="Disordered" evidence="1">
    <location>
        <begin position="281"/>
        <end position="401"/>
    </location>
</feature>
<name>A0A2X0LUL1_9BASI</name>
<feature type="region of interest" description="Disordered" evidence="1">
    <location>
        <begin position="201"/>
        <end position="269"/>
    </location>
</feature>
<accession>A0A2X0LUL1</accession>
<feature type="compositionally biased region" description="Polar residues" evidence="1">
    <location>
        <begin position="144"/>
        <end position="160"/>
    </location>
</feature>
<protein>
    <submittedName>
        <fullName evidence="2">BQ5605_C010g05967 protein</fullName>
    </submittedName>
</protein>
<evidence type="ECO:0000313" key="3">
    <source>
        <dbReference type="Proteomes" id="UP000249464"/>
    </source>
</evidence>
<evidence type="ECO:0000256" key="1">
    <source>
        <dbReference type="SAM" id="MobiDB-lite"/>
    </source>
</evidence>
<organism evidence="2 3">
    <name type="scientific">Microbotryum silenes-dioicae</name>
    <dbReference type="NCBI Taxonomy" id="796604"/>
    <lineage>
        <taxon>Eukaryota</taxon>
        <taxon>Fungi</taxon>
        <taxon>Dikarya</taxon>
        <taxon>Basidiomycota</taxon>
        <taxon>Pucciniomycotina</taxon>
        <taxon>Microbotryomycetes</taxon>
        <taxon>Microbotryales</taxon>
        <taxon>Microbotryaceae</taxon>
        <taxon>Microbotryum</taxon>
    </lineage>
</organism>
<dbReference type="EMBL" id="FQNC01000012">
    <property type="protein sequence ID" value="SGY13762.1"/>
    <property type="molecule type" value="Genomic_DNA"/>
</dbReference>
<feature type="region of interest" description="Disordered" evidence="1">
    <location>
        <begin position="635"/>
        <end position="668"/>
    </location>
</feature>
<feature type="region of interest" description="Disordered" evidence="1">
    <location>
        <begin position="1"/>
        <end position="171"/>
    </location>
</feature>
<sequence>MSTSAHSSRRWHTSEEDASTDPDTSSSAASLRRTSDSTEPSSRSSGLGAPTFIPSTSQNMRNDRLQAKMKDLASSDERDGGGRSLGATTKWIKRSRAAKDHAPPTFKGGVVGQPAETDPGGGPQPKRQRLTTAPRRLEELFESASPQLLQLRPRTSSARPSGSLARGPTHTVNSESTYLRNAHHGSSSPPPDWLASILSEADSLPAPPNPPHPHYLTARPAPAFDHSTSDYPSANSHHPMELPPTPYSLPADLHNPVRLGGPPTPSRPFFEAQLARVSPTRMDLFPPNHGPAPPNHLHWFPNKNRLSTNRPEDDRRPYTPPPIPRAQSLFSSPTRDDSHPSHPRSPLENLNQLNQDLAPPPWDQEDVVTPYESILHSSSSDRDRRTPSLFAESSDSEVGTEFWTRPNFNNASLIPPQMLTDRYLPPQQPIDRTATSNDRYAAALARMASEQVRTNSILETEEMRPLTSTPNTSLTAERNPQQITPKSFETPTIGRYQQERFGTPPPPPQNAREVRIEPAFFTIQEKGLEGPPSAEIFLRASSAPPMLILDGEALNETDAQGNGTSVEAIREGDQDEEMDDAANRFLGTGRDTRSTTAGDSNSMVRAGFAATTINEHMTMGTSEPDEDDILLQRMIEDEENDLEYEGGEGEERESWSFWEDTSSEMYDD</sequence>
<dbReference type="Proteomes" id="UP000249464">
    <property type="component" value="Unassembled WGS sequence"/>
</dbReference>
<proteinExistence type="predicted"/>
<feature type="compositionally biased region" description="Acidic residues" evidence="1">
    <location>
        <begin position="636"/>
        <end position="651"/>
    </location>
</feature>
<keyword evidence="3" id="KW-1185">Reference proteome</keyword>
<reference evidence="2 3" key="1">
    <citation type="submission" date="2016-11" db="EMBL/GenBank/DDBJ databases">
        <authorList>
            <person name="Jaros S."/>
            <person name="Januszkiewicz K."/>
            <person name="Wedrychowicz H."/>
        </authorList>
    </citation>
    <scope>NUCLEOTIDE SEQUENCE [LARGE SCALE GENOMIC DNA]</scope>
</reference>